<keyword evidence="2" id="KW-1015">Disulfide bond</keyword>
<dbReference type="Proteomes" id="UP000800984">
    <property type="component" value="Unassembled WGS sequence"/>
</dbReference>
<dbReference type="NCBIfam" id="TIGR04183">
    <property type="entry name" value="Por_Secre_tail"/>
    <property type="match status" value="1"/>
</dbReference>
<dbReference type="RefSeq" id="WP_166077923.1">
    <property type="nucleotide sequence ID" value="NZ_JAAJBT010000007.1"/>
</dbReference>
<keyword evidence="6" id="KW-1185">Reference proteome</keyword>
<comment type="caution">
    <text evidence="5">The sequence shown here is derived from an EMBL/GenBank/DDBJ whole genome shotgun (WGS) entry which is preliminary data.</text>
</comment>
<feature type="region of interest" description="Disordered" evidence="3">
    <location>
        <begin position="515"/>
        <end position="534"/>
    </location>
</feature>
<dbReference type="InterPro" id="IPR013320">
    <property type="entry name" value="ConA-like_dom_sf"/>
</dbReference>
<dbReference type="InterPro" id="IPR026444">
    <property type="entry name" value="Secre_tail"/>
</dbReference>
<dbReference type="Gene3D" id="2.60.40.10">
    <property type="entry name" value="Immunoglobulins"/>
    <property type="match status" value="1"/>
</dbReference>
<dbReference type="InterPro" id="IPR006558">
    <property type="entry name" value="LamG-like"/>
</dbReference>
<dbReference type="SUPFAM" id="SSF49899">
    <property type="entry name" value="Concanavalin A-like lectins/glucanases"/>
    <property type="match status" value="1"/>
</dbReference>
<evidence type="ECO:0000256" key="1">
    <source>
        <dbReference type="ARBA" id="ARBA00022729"/>
    </source>
</evidence>
<evidence type="ECO:0000256" key="2">
    <source>
        <dbReference type="ARBA" id="ARBA00023157"/>
    </source>
</evidence>
<proteinExistence type="predicted"/>
<evidence type="ECO:0000313" key="6">
    <source>
        <dbReference type="Proteomes" id="UP000800984"/>
    </source>
</evidence>
<evidence type="ECO:0000259" key="4">
    <source>
        <dbReference type="SMART" id="SM00560"/>
    </source>
</evidence>
<dbReference type="Gene3D" id="2.60.120.200">
    <property type="match status" value="1"/>
</dbReference>
<dbReference type="Pfam" id="PF13385">
    <property type="entry name" value="Laminin_G_3"/>
    <property type="match status" value="1"/>
</dbReference>
<keyword evidence="1" id="KW-0732">Signal</keyword>
<organism evidence="5 6">
    <name type="scientific">Flavobacterium difficile</name>
    <dbReference type="NCBI Taxonomy" id="2709659"/>
    <lineage>
        <taxon>Bacteria</taxon>
        <taxon>Pseudomonadati</taxon>
        <taxon>Bacteroidota</taxon>
        <taxon>Flavobacteriia</taxon>
        <taxon>Flavobacteriales</taxon>
        <taxon>Flavobacteriaceae</taxon>
        <taxon>Flavobacterium</taxon>
    </lineage>
</organism>
<evidence type="ECO:0000256" key="3">
    <source>
        <dbReference type="SAM" id="MobiDB-lite"/>
    </source>
</evidence>
<dbReference type="SMART" id="SM00560">
    <property type="entry name" value="LamGL"/>
    <property type="match status" value="1"/>
</dbReference>
<dbReference type="InterPro" id="IPR013783">
    <property type="entry name" value="Ig-like_fold"/>
</dbReference>
<dbReference type="Gene3D" id="4.10.1080.10">
    <property type="entry name" value="TSP type-3 repeat"/>
    <property type="match status" value="1"/>
</dbReference>
<protein>
    <submittedName>
        <fullName evidence="5">T9SS type A sorting domain-containing protein</fullName>
    </submittedName>
</protein>
<feature type="domain" description="LamG-like jellyroll fold" evidence="4">
    <location>
        <begin position="661"/>
        <end position="789"/>
    </location>
</feature>
<dbReference type="EMBL" id="JAAJBT010000007">
    <property type="protein sequence ID" value="NHM02793.1"/>
    <property type="molecule type" value="Genomic_DNA"/>
</dbReference>
<gene>
    <name evidence="5" type="ORF">G4D72_11815</name>
</gene>
<dbReference type="Pfam" id="PF18962">
    <property type="entry name" value="Por_Secre_tail"/>
    <property type="match status" value="1"/>
</dbReference>
<dbReference type="InterPro" id="IPR028974">
    <property type="entry name" value="TSP_type-3_rpt"/>
</dbReference>
<reference evidence="5 6" key="1">
    <citation type="submission" date="2020-02" db="EMBL/GenBank/DDBJ databases">
        <authorList>
            <person name="Chen W.-M."/>
        </authorList>
    </citation>
    <scope>NUCLEOTIDE SEQUENCE [LARGE SCALE GENOMIC DNA]</scope>
    <source>
        <strain evidence="5 6">KDG-16</strain>
    </source>
</reference>
<sequence length="1467" mass="159034">MLHTYAKTKISIVFFLFSYFLFAQQEIVITGGASQNIVDGAVTSSFNNNTNFGLFDISSGIKTRTYMIRNIGNQNLILGPVPVSFVVGSSPTFSIVSQPAPNFIIIPGASVTFTIGFDPVAVASTNATVSVASNDTSENPFTFLVEGEGAQIYPDTDGDGLSDNLDIDDDNDGLRDSNEQLNCLTSSSATSIETVFLNEDFNAGITRAKINGATPGVTTSYCYEDGTTAMGADECDTNPDLGDGKYTVHYSVGNGIAPLDRSNTGTDVASWEAVWYTGLDHTPGDTNGRMAIFNASYSPGVFYETLISGTLPNVPTNYSFWALNIDANDAAFGCSNCRILPNVTVRFLTADYATVLATFNTGDITRCNAPGNACVTSDWKNYFTTVNLAVSEFVIQFINNAPGGLGNDIALDDIKITQTLCDIDSDGIADVLDLDNDNDGIPNIMEFTHLVNNDLDGDATTAGPTWVDANTNGMHDAFESLTAADFDGDGTPNYIDLDSDNDGAFDAYEYDQKGDIDSNGDGVGDGNDIKTAANNDEFDGDGILGIMDTNDSDANATDHGNNSYPLPLDSDSDGLPNYLDVYNNTTSSNYIAATIYASYDANNNGIIDGSGDSDKDGILNVFDTNDLFYGSPRDINLKTSLSFDGRNDYIEDAGDIVLGLPQATLMSWVKLDTGYSSNGAIVGQDNFHLKVSNTAQFGVSINGTNVNLSGAANKLTENKWIHLAATYNGGLLSLYVNGELKTTQTVGTIVNNSSNKLFRIGSAPLVTNSDFFKGEIEEVRVFNTALTADQLQKMIYQELTNTNFARGAVIPDDIPLLAASSLIRYYRMDTFKNDIVDNLVSPTVDLVSGAKLYNIHDIYFQTAPLPYETISNGNWSATATWKNGIVWDAIDKPWRIVHIKNNVTKTTSEENLGLIVDSGAQLTISGGDLELKNNWYIKLDGTIDLQNKSQLLQTANSFLDATSSGRIEREQQGIANLYNYNYWSSPVSTINNTTINNGFSLANVFKDASNPSTLQNINWIAGYNGAPTSPLSIASFWLYKFQNLTDLYANWTAITPSSTLQAGQGFTMKGVTNNFTGALQNYAFVGKPNNGLITIPIAASNINLAGNPYPSAIDSREFIRDNIDGGNPGSTNALTGTLYFWQHAQENNSHNLAAYRGGYATLNLVGGVPPMVASVGTFGVGSSSKIPNRHIPVGQGFFVKADASGGNIQFKNSQRAFKLETDNSTTGSNQLIRSSQITENTEENTYKKLRLNYQSSNGFEKQILLGFMNNDATDGIDIGYDSEGLDETPSDFSFKVSDKKLVIQGVGSFTPEKILPLFVKNEIAGNVKFKVQATENFDPNQVVYIYDSLNENYYEIQNNEAVVNLEAGVFDNRFSLRFLNTTLDLSENTLENNFSIYVDGNNQIVINNKLKQNIDQVELYTILGQKVLHSNAKTNEITINASGFASGTYILKMYSNDEFVSRKIILN</sequence>
<accession>A0ABX0I6I1</accession>
<evidence type="ECO:0000313" key="5">
    <source>
        <dbReference type="EMBL" id="NHM02793.1"/>
    </source>
</evidence>
<name>A0ABX0I6I1_9FLAO</name>